<dbReference type="EMBL" id="AP024255">
    <property type="protein sequence ID" value="BCP00687.1"/>
    <property type="molecule type" value="Genomic_DNA"/>
</dbReference>
<evidence type="ECO:0000313" key="1">
    <source>
        <dbReference type="EMBL" id="BCP00687.1"/>
    </source>
</evidence>
<gene>
    <name evidence="1" type="ORF">MINTM018_34560</name>
</gene>
<protein>
    <submittedName>
        <fullName evidence="1">Uncharacterized protein</fullName>
    </submittedName>
</protein>
<dbReference type="AlphaFoldDB" id="A0A7R7MY61"/>
<reference evidence="1 2" key="1">
    <citation type="submission" date="2020-12" db="EMBL/GenBank/DDBJ databases">
        <title>Genome sequence of clinical Mycobacterium intracellulare strains.</title>
        <authorList>
            <person name="Tateishi Y."/>
            <person name="Matsumoto S."/>
            <person name="Fukushima Y."/>
            <person name="Nakajima C."/>
            <person name="Suzuki Y."/>
        </authorList>
    </citation>
    <scope>NUCLEOTIDE SEQUENCE [LARGE SCALE GENOMIC DNA]</scope>
    <source>
        <strain evidence="1 2">M018</strain>
    </source>
</reference>
<evidence type="ECO:0000313" key="2">
    <source>
        <dbReference type="Proteomes" id="UP000595205"/>
    </source>
</evidence>
<sequence>MATAPASDYVTAPPDATDMRDWSHLDGGLATRVFAGNTREAAGFTVRVGGLQRSNSTCRRWVVVESTSSIGVPLEPEAVRQFAAALVAAADEIEARR</sequence>
<proteinExistence type="predicted"/>
<dbReference type="RefSeq" id="WP_201406089.1">
    <property type="nucleotide sequence ID" value="NZ_AP024255.1"/>
</dbReference>
<dbReference type="Proteomes" id="UP000595205">
    <property type="component" value="Chromosome"/>
</dbReference>
<accession>A0A7R7MY61</accession>
<name>A0A7R7MY61_MYCIT</name>
<organism evidence="1 2">
    <name type="scientific">Mycobacterium intracellulare</name>
    <dbReference type="NCBI Taxonomy" id="1767"/>
    <lineage>
        <taxon>Bacteria</taxon>
        <taxon>Bacillati</taxon>
        <taxon>Actinomycetota</taxon>
        <taxon>Actinomycetes</taxon>
        <taxon>Mycobacteriales</taxon>
        <taxon>Mycobacteriaceae</taxon>
        <taxon>Mycobacterium</taxon>
        <taxon>Mycobacterium avium complex (MAC)</taxon>
    </lineage>
</organism>